<keyword evidence="2" id="KW-0285">Flavoprotein</keyword>
<reference evidence="6 7" key="1">
    <citation type="journal article" date="2009" name="Int. J. Syst. Evol. Microbiol.">
        <title>Nocardioides caeni sp. nov., isolated from wastewater.</title>
        <authorList>
            <person name="Yoon J.H."/>
            <person name="Kang S.J."/>
            <person name="Park S."/>
            <person name="Kim W."/>
            <person name="Oh T.K."/>
        </authorList>
    </citation>
    <scope>NUCLEOTIDE SEQUENCE [LARGE SCALE GENOMIC DNA]</scope>
    <source>
        <strain evidence="6 7">DSM 23134</strain>
    </source>
</reference>
<dbReference type="Pfam" id="PF00890">
    <property type="entry name" value="FAD_binding_2"/>
    <property type="match status" value="1"/>
</dbReference>
<name>A0A4S8N968_9ACTN</name>
<evidence type="ECO:0000313" key="7">
    <source>
        <dbReference type="Proteomes" id="UP000307087"/>
    </source>
</evidence>
<dbReference type="OrthoDB" id="9813348at2"/>
<gene>
    <name evidence="6" type="ORF">E9934_10755</name>
</gene>
<dbReference type="InterPro" id="IPR036188">
    <property type="entry name" value="FAD/NAD-bd_sf"/>
</dbReference>
<evidence type="ECO:0000259" key="5">
    <source>
        <dbReference type="Pfam" id="PF00890"/>
    </source>
</evidence>
<dbReference type="Gene3D" id="3.90.700.10">
    <property type="entry name" value="Succinate dehydrogenase/fumarate reductase flavoprotein, catalytic domain"/>
    <property type="match status" value="1"/>
</dbReference>
<dbReference type="Gene3D" id="3.50.50.60">
    <property type="entry name" value="FAD/NAD(P)-binding domain"/>
    <property type="match status" value="1"/>
</dbReference>
<dbReference type="EMBL" id="STGW01000006">
    <property type="protein sequence ID" value="THV12868.1"/>
    <property type="molecule type" value="Genomic_DNA"/>
</dbReference>
<dbReference type="GO" id="GO:0008202">
    <property type="term" value="P:steroid metabolic process"/>
    <property type="evidence" value="ECO:0007669"/>
    <property type="project" value="UniProtKB-ARBA"/>
</dbReference>
<comment type="cofactor">
    <cofactor evidence="1">
        <name>FAD</name>
        <dbReference type="ChEBI" id="CHEBI:57692"/>
    </cofactor>
</comment>
<dbReference type="GO" id="GO:0033765">
    <property type="term" value="F:steroid dehydrogenase activity, acting on the CH-CH group of donors"/>
    <property type="evidence" value="ECO:0007669"/>
    <property type="project" value="UniProtKB-ARBA"/>
</dbReference>
<dbReference type="SUPFAM" id="SSF56425">
    <property type="entry name" value="Succinate dehydrogenase/fumarate reductase flavoprotein, catalytic domain"/>
    <property type="match status" value="1"/>
</dbReference>
<evidence type="ECO:0000256" key="4">
    <source>
        <dbReference type="ARBA" id="ARBA00023002"/>
    </source>
</evidence>
<dbReference type="SUPFAM" id="SSF51905">
    <property type="entry name" value="FAD/NAD(P)-binding domain"/>
    <property type="match status" value="1"/>
</dbReference>
<evidence type="ECO:0000256" key="1">
    <source>
        <dbReference type="ARBA" id="ARBA00001974"/>
    </source>
</evidence>
<proteinExistence type="predicted"/>
<evidence type="ECO:0000313" key="6">
    <source>
        <dbReference type="EMBL" id="THV12868.1"/>
    </source>
</evidence>
<dbReference type="InterPro" id="IPR027477">
    <property type="entry name" value="Succ_DH/fumarate_Rdtase_cat_sf"/>
</dbReference>
<evidence type="ECO:0000256" key="3">
    <source>
        <dbReference type="ARBA" id="ARBA00022827"/>
    </source>
</evidence>
<dbReference type="Proteomes" id="UP000307087">
    <property type="component" value="Unassembled WGS sequence"/>
</dbReference>
<keyword evidence="4" id="KW-0560">Oxidoreductase</keyword>
<dbReference type="InterPro" id="IPR003953">
    <property type="entry name" value="FAD-dep_OxRdtase_2_FAD-bd"/>
</dbReference>
<feature type="domain" description="FAD-dependent oxidoreductase 2 FAD-binding" evidence="5">
    <location>
        <begin position="16"/>
        <end position="497"/>
    </location>
</feature>
<dbReference type="PANTHER" id="PTHR43400">
    <property type="entry name" value="FUMARATE REDUCTASE"/>
    <property type="match status" value="1"/>
</dbReference>
<dbReference type="InterPro" id="IPR050315">
    <property type="entry name" value="FAD-oxidoreductase_2"/>
</dbReference>
<keyword evidence="3" id="KW-0274">FAD</keyword>
<sequence length="514" mass="53273">MSDSVVGAAPLQQEYDVVVVGSGGGALTGAALAASAGLSTLVLERTALIGGTSAYSGGACWLPGTDVQQRAGLPDSTEGARQYLAAVLDEPDQDRVEALLTQAPKLVAQLEADPLMEFEWIPFAEYYDAPGRVPMGRSIQPKNVRRDELDERVGAILRPPVERDRAGGTGRSTLSGGQALIGRLAAIVLRDGGTIATGHHVTGLRRNEAGRVDVVLVDGPDGPVEVTARRGILVAAGGFEGSNERRAAHGTPGDAAWTMAPRGTNTGEIIDAAAALGAATDFSGEGWFCPGLQQPDGSGTFTLGFRSGLMVDQTGRRYGNECLPYDRFGRVMAASEDRVPSWFVFDSREGGRLPAIAMPEGDPAEHLEAGTWVQADSIADLARTAGLDAGVLTATVERFNGFTATGVDEDFGRGVDEYDTFFAGGTGPNKALTPVDQPPYFAAKFVLSDLGTKGGLVTDADGRVLDAAGQPIPGLYAASNSTASVFGSAYPGPGAPLGAAMAFASLAVEDMQRD</sequence>
<dbReference type="AlphaFoldDB" id="A0A4S8N968"/>
<evidence type="ECO:0000256" key="2">
    <source>
        <dbReference type="ARBA" id="ARBA00022630"/>
    </source>
</evidence>
<organism evidence="6 7">
    <name type="scientific">Nocardioides caeni</name>
    <dbReference type="NCBI Taxonomy" id="574700"/>
    <lineage>
        <taxon>Bacteria</taxon>
        <taxon>Bacillati</taxon>
        <taxon>Actinomycetota</taxon>
        <taxon>Actinomycetes</taxon>
        <taxon>Propionibacteriales</taxon>
        <taxon>Nocardioidaceae</taxon>
        <taxon>Nocardioides</taxon>
    </lineage>
</organism>
<keyword evidence="7" id="KW-1185">Reference proteome</keyword>
<protein>
    <submittedName>
        <fullName evidence="6">FAD-dependent oxidoreductase</fullName>
    </submittedName>
</protein>
<dbReference type="PANTHER" id="PTHR43400:SF10">
    <property type="entry name" value="3-OXOSTEROID 1-DEHYDROGENASE"/>
    <property type="match status" value="1"/>
</dbReference>
<accession>A0A4S8N968</accession>
<comment type="caution">
    <text evidence="6">The sequence shown here is derived from an EMBL/GenBank/DDBJ whole genome shotgun (WGS) entry which is preliminary data.</text>
</comment>
<dbReference type="RefSeq" id="WP_136562901.1">
    <property type="nucleotide sequence ID" value="NZ_BAABLS010000004.1"/>
</dbReference>